<dbReference type="EMBL" id="JASPKZ010009948">
    <property type="protein sequence ID" value="KAJ9575361.1"/>
    <property type="molecule type" value="Genomic_DNA"/>
</dbReference>
<reference evidence="1" key="2">
    <citation type="submission" date="2023-05" db="EMBL/GenBank/DDBJ databases">
        <authorList>
            <person name="Fouks B."/>
        </authorList>
    </citation>
    <scope>NUCLEOTIDE SEQUENCE</scope>
    <source>
        <strain evidence="1">Stay&amp;Tobe</strain>
        <tissue evidence="1">Testes</tissue>
    </source>
</reference>
<keyword evidence="2" id="KW-1185">Reference proteome</keyword>
<dbReference type="AlphaFoldDB" id="A0AAD7Z7L6"/>
<gene>
    <name evidence="1" type="ORF">L9F63_025689</name>
</gene>
<proteinExistence type="predicted"/>
<organism evidence="1 2">
    <name type="scientific">Diploptera punctata</name>
    <name type="common">Pacific beetle cockroach</name>
    <dbReference type="NCBI Taxonomy" id="6984"/>
    <lineage>
        <taxon>Eukaryota</taxon>
        <taxon>Metazoa</taxon>
        <taxon>Ecdysozoa</taxon>
        <taxon>Arthropoda</taxon>
        <taxon>Hexapoda</taxon>
        <taxon>Insecta</taxon>
        <taxon>Pterygota</taxon>
        <taxon>Neoptera</taxon>
        <taxon>Polyneoptera</taxon>
        <taxon>Dictyoptera</taxon>
        <taxon>Blattodea</taxon>
        <taxon>Blaberoidea</taxon>
        <taxon>Blaberidae</taxon>
        <taxon>Diplopterinae</taxon>
        <taxon>Diploptera</taxon>
    </lineage>
</organism>
<protein>
    <submittedName>
        <fullName evidence="1">Uncharacterized protein</fullName>
    </submittedName>
</protein>
<sequence length="91" mass="10692">FRCATKLKCKQQYRGCANNHFLFVILKKVTASTTRMRISVVAYTIFKPGCGRVIFKGVKIRDSQVKLRDPYCCFSKIRKQIRTNVMRNKQR</sequence>
<dbReference type="Proteomes" id="UP001233999">
    <property type="component" value="Unassembled WGS sequence"/>
</dbReference>
<feature type="non-terminal residue" evidence="1">
    <location>
        <position position="1"/>
    </location>
</feature>
<reference evidence="1" key="1">
    <citation type="journal article" date="2023" name="IScience">
        <title>Live-bearing cockroach genome reveals convergent evolutionary mechanisms linked to viviparity in insects and beyond.</title>
        <authorList>
            <person name="Fouks B."/>
            <person name="Harrison M.C."/>
            <person name="Mikhailova A.A."/>
            <person name="Marchal E."/>
            <person name="English S."/>
            <person name="Carruthers M."/>
            <person name="Jennings E.C."/>
            <person name="Chiamaka E.L."/>
            <person name="Frigard R.A."/>
            <person name="Pippel M."/>
            <person name="Attardo G.M."/>
            <person name="Benoit J.B."/>
            <person name="Bornberg-Bauer E."/>
            <person name="Tobe S.S."/>
        </authorList>
    </citation>
    <scope>NUCLEOTIDE SEQUENCE</scope>
    <source>
        <strain evidence="1">Stay&amp;Tobe</strain>
    </source>
</reference>
<accession>A0AAD7Z7L6</accession>
<evidence type="ECO:0000313" key="1">
    <source>
        <dbReference type="EMBL" id="KAJ9575361.1"/>
    </source>
</evidence>
<feature type="non-terminal residue" evidence="1">
    <location>
        <position position="91"/>
    </location>
</feature>
<comment type="caution">
    <text evidence="1">The sequence shown here is derived from an EMBL/GenBank/DDBJ whole genome shotgun (WGS) entry which is preliminary data.</text>
</comment>
<evidence type="ECO:0000313" key="2">
    <source>
        <dbReference type="Proteomes" id="UP001233999"/>
    </source>
</evidence>
<name>A0AAD7Z7L6_DIPPU</name>